<reference evidence="2 3" key="1">
    <citation type="journal article" date="2020" name="BMC Genomics">
        <title>Intraspecific diversification of the crop wild relative Brassica cretica Lam. using demographic model selection.</title>
        <authorList>
            <person name="Kioukis A."/>
            <person name="Michalopoulou V.A."/>
            <person name="Briers L."/>
            <person name="Pirintsos S."/>
            <person name="Studholme D.J."/>
            <person name="Pavlidis P."/>
            <person name="Sarris P.F."/>
        </authorList>
    </citation>
    <scope>NUCLEOTIDE SEQUENCE [LARGE SCALE GENOMIC DNA]</scope>
    <source>
        <strain evidence="3">cv. PFS-1207/04</strain>
    </source>
</reference>
<dbReference type="PANTHER" id="PTHR32002:SF46">
    <property type="entry name" value="PROTEIN NLP2"/>
    <property type="match status" value="1"/>
</dbReference>
<proteinExistence type="predicted"/>
<dbReference type="EMBL" id="QGKV02000832">
    <property type="protein sequence ID" value="KAF3550349.1"/>
    <property type="molecule type" value="Genomic_DNA"/>
</dbReference>
<dbReference type="SUPFAM" id="SSF54277">
    <property type="entry name" value="CAD &amp; PB1 domains"/>
    <property type="match status" value="1"/>
</dbReference>
<protein>
    <recommendedName>
        <fullName evidence="1">PB1 domain-containing protein</fullName>
    </recommendedName>
</protein>
<evidence type="ECO:0000313" key="2">
    <source>
        <dbReference type="EMBL" id="KAF3550349.1"/>
    </source>
</evidence>
<feature type="domain" description="PB1" evidence="1">
    <location>
        <begin position="60"/>
        <end position="132"/>
    </location>
</feature>
<dbReference type="PROSITE" id="PS51745">
    <property type="entry name" value="PB1"/>
    <property type="match status" value="1"/>
</dbReference>
<dbReference type="Pfam" id="PF00564">
    <property type="entry name" value="PB1"/>
    <property type="match status" value="1"/>
</dbReference>
<dbReference type="Proteomes" id="UP000266723">
    <property type="component" value="Unassembled WGS sequence"/>
</dbReference>
<gene>
    <name evidence="2" type="ORF">DY000_02009875</name>
</gene>
<dbReference type="PANTHER" id="PTHR32002">
    <property type="entry name" value="PROTEIN NLP8"/>
    <property type="match status" value="1"/>
</dbReference>
<comment type="caution">
    <text evidence="2">The sequence shown here is derived from an EMBL/GenBank/DDBJ whole genome shotgun (WGS) entry which is preliminary data.</text>
</comment>
<name>A0ABQ7CFI1_BRACR</name>
<evidence type="ECO:0000313" key="3">
    <source>
        <dbReference type="Proteomes" id="UP000266723"/>
    </source>
</evidence>
<keyword evidence="3" id="KW-1185">Reference proteome</keyword>
<organism evidence="2 3">
    <name type="scientific">Brassica cretica</name>
    <name type="common">Mustard</name>
    <dbReference type="NCBI Taxonomy" id="69181"/>
    <lineage>
        <taxon>Eukaryota</taxon>
        <taxon>Viridiplantae</taxon>
        <taxon>Streptophyta</taxon>
        <taxon>Embryophyta</taxon>
        <taxon>Tracheophyta</taxon>
        <taxon>Spermatophyta</taxon>
        <taxon>Magnoliopsida</taxon>
        <taxon>eudicotyledons</taxon>
        <taxon>Gunneridae</taxon>
        <taxon>Pentapetalae</taxon>
        <taxon>rosids</taxon>
        <taxon>malvids</taxon>
        <taxon>Brassicales</taxon>
        <taxon>Brassicaceae</taxon>
        <taxon>Brassiceae</taxon>
        <taxon>Brassica</taxon>
    </lineage>
</organism>
<dbReference type="Gene3D" id="3.10.20.90">
    <property type="entry name" value="Phosphatidylinositol 3-kinase Catalytic Subunit, Chain A, domain 1"/>
    <property type="match status" value="1"/>
</dbReference>
<dbReference type="InterPro" id="IPR053793">
    <property type="entry name" value="PB1-like"/>
</dbReference>
<evidence type="ECO:0000259" key="1">
    <source>
        <dbReference type="PROSITE" id="PS51745"/>
    </source>
</evidence>
<sequence length="132" mass="14980">MTENASAILKRVHSEARLHTVSQEETNSLSITLSHKTFGDHPLLDNLPLLPKSRSKAGGASKVKATFDEAKVRFTLLPTCGFKELQQEIAKRFNIDNNIATFDLKYLDDDKEWVLLTCEADFEECIYIYRSS</sequence>
<dbReference type="InterPro" id="IPR045012">
    <property type="entry name" value="NLP"/>
</dbReference>
<dbReference type="InterPro" id="IPR000270">
    <property type="entry name" value="PB1_dom"/>
</dbReference>
<dbReference type="SMART" id="SM00666">
    <property type="entry name" value="PB1"/>
    <property type="match status" value="1"/>
</dbReference>
<accession>A0ABQ7CFI1</accession>